<organism evidence="2 3">
    <name type="scientific">Cuscuta australis</name>
    <dbReference type="NCBI Taxonomy" id="267555"/>
    <lineage>
        <taxon>Eukaryota</taxon>
        <taxon>Viridiplantae</taxon>
        <taxon>Streptophyta</taxon>
        <taxon>Embryophyta</taxon>
        <taxon>Tracheophyta</taxon>
        <taxon>Spermatophyta</taxon>
        <taxon>Magnoliopsida</taxon>
        <taxon>eudicotyledons</taxon>
        <taxon>Gunneridae</taxon>
        <taxon>Pentapetalae</taxon>
        <taxon>asterids</taxon>
        <taxon>lamiids</taxon>
        <taxon>Solanales</taxon>
        <taxon>Convolvulaceae</taxon>
        <taxon>Cuscuteae</taxon>
        <taxon>Cuscuta</taxon>
        <taxon>Cuscuta subgen. Grammica</taxon>
        <taxon>Cuscuta sect. Cleistogrammica</taxon>
    </lineage>
</organism>
<reference evidence="2 3" key="1">
    <citation type="submission" date="2018-06" db="EMBL/GenBank/DDBJ databases">
        <title>The Genome of Cuscuta australis (Dodder) Provides Insight into the Evolution of Plant Parasitism.</title>
        <authorList>
            <person name="Liu H."/>
        </authorList>
    </citation>
    <scope>NUCLEOTIDE SEQUENCE [LARGE SCALE GENOMIC DNA]</scope>
    <source>
        <strain evidence="3">cv. Yunnan</strain>
        <tissue evidence="2">Vines</tissue>
    </source>
</reference>
<proteinExistence type="predicted"/>
<name>A0A328D7L9_9ASTE</name>
<evidence type="ECO:0000256" key="1">
    <source>
        <dbReference type="SAM" id="MobiDB-lite"/>
    </source>
</evidence>
<feature type="region of interest" description="Disordered" evidence="1">
    <location>
        <begin position="1"/>
        <end position="20"/>
    </location>
</feature>
<keyword evidence="3" id="KW-1185">Reference proteome</keyword>
<evidence type="ECO:0000313" key="2">
    <source>
        <dbReference type="EMBL" id="RAL41434.1"/>
    </source>
</evidence>
<dbReference type="EMBL" id="NQVE01000188">
    <property type="protein sequence ID" value="RAL41434.1"/>
    <property type="molecule type" value="Genomic_DNA"/>
</dbReference>
<comment type="caution">
    <text evidence="2">The sequence shown here is derived from an EMBL/GenBank/DDBJ whole genome shotgun (WGS) entry which is preliminary data.</text>
</comment>
<protein>
    <submittedName>
        <fullName evidence="2">Uncharacterized protein</fullName>
    </submittedName>
</protein>
<accession>A0A328D7L9</accession>
<dbReference type="AlphaFoldDB" id="A0A328D7L9"/>
<dbReference type="Proteomes" id="UP000249390">
    <property type="component" value="Unassembled WGS sequence"/>
</dbReference>
<gene>
    <name evidence="2" type="ORF">DM860_010228</name>
</gene>
<sequence>MHTKTTTTFGQAKSKKKGSDAAAAAALFSRLVSSEEIDDVKSKLDGWVKEQDKEEVSQGNYSRASSKIFVSAGDSLEP</sequence>
<evidence type="ECO:0000313" key="3">
    <source>
        <dbReference type="Proteomes" id="UP000249390"/>
    </source>
</evidence>
<feature type="compositionally biased region" description="Polar residues" evidence="1">
    <location>
        <begin position="1"/>
        <end position="11"/>
    </location>
</feature>